<proteinExistence type="predicted"/>
<protein>
    <submittedName>
        <fullName evidence="1">Uncharacterized protein</fullName>
    </submittedName>
</protein>
<sequence length="145" mass="16159">IESGSVPTGSHFQPWRLESDCSPKSHVDVGLGSVGEIFTNYKILRHTIPRALSLPHLIHIILDLLQPKSRFAAAKSKCLLIRLKFAASARICSLKRLHCIGKAKLGGGCHDHNVMLALWRKKVEFLELQDLVKDEQELEVGSSTR</sequence>
<evidence type="ECO:0000313" key="1">
    <source>
        <dbReference type="EMBL" id="RZC78190.1"/>
    </source>
</evidence>
<dbReference type="AlphaFoldDB" id="A0A4Y7L0N8"/>
<reference evidence="1 2" key="1">
    <citation type="journal article" date="2018" name="Science">
        <title>The opium poppy genome and morphinan production.</title>
        <authorList>
            <person name="Guo L."/>
            <person name="Winzer T."/>
            <person name="Yang X."/>
            <person name="Li Y."/>
            <person name="Ning Z."/>
            <person name="He Z."/>
            <person name="Teodor R."/>
            <person name="Lu Y."/>
            <person name="Bowser T.A."/>
            <person name="Graham I.A."/>
            <person name="Ye K."/>
        </authorList>
    </citation>
    <scope>NUCLEOTIDE SEQUENCE [LARGE SCALE GENOMIC DNA]</scope>
    <source>
        <strain evidence="2">cv. HN1</strain>
        <tissue evidence="1">Leaves</tissue>
    </source>
</reference>
<gene>
    <name evidence="1" type="ORF">C5167_002410</name>
</gene>
<dbReference type="Gramene" id="RZC78190">
    <property type="protein sequence ID" value="RZC78190"/>
    <property type="gene ID" value="C5167_002410"/>
</dbReference>
<organism evidence="1 2">
    <name type="scientific">Papaver somniferum</name>
    <name type="common">Opium poppy</name>
    <dbReference type="NCBI Taxonomy" id="3469"/>
    <lineage>
        <taxon>Eukaryota</taxon>
        <taxon>Viridiplantae</taxon>
        <taxon>Streptophyta</taxon>
        <taxon>Embryophyta</taxon>
        <taxon>Tracheophyta</taxon>
        <taxon>Spermatophyta</taxon>
        <taxon>Magnoliopsida</taxon>
        <taxon>Ranunculales</taxon>
        <taxon>Papaveraceae</taxon>
        <taxon>Papaveroideae</taxon>
        <taxon>Papaver</taxon>
    </lineage>
</organism>
<dbReference type="EMBL" id="CM010723">
    <property type="protein sequence ID" value="RZC78190.1"/>
    <property type="molecule type" value="Genomic_DNA"/>
</dbReference>
<feature type="non-terminal residue" evidence="1">
    <location>
        <position position="1"/>
    </location>
</feature>
<keyword evidence="2" id="KW-1185">Reference proteome</keyword>
<name>A0A4Y7L0N8_PAPSO</name>
<evidence type="ECO:0000313" key="2">
    <source>
        <dbReference type="Proteomes" id="UP000316621"/>
    </source>
</evidence>
<accession>A0A4Y7L0N8</accession>
<dbReference type="Proteomes" id="UP000316621">
    <property type="component" value="Chromosome 9"/>
</dbReference>